<comment type="catalytic activity">
    <reaction evidence="41">
        <text>1,3-di-(9Z-octadecenoyl)-glycerol + H2O = 1-(9Z-octadecenoyl)-glycerol + (9Z)-octadecenoate + H(+)</text>
        <dbReference type="Rhea" id="RHEA:39939"/>
        <dbReference type="ChEBI" id="CHEBI:15377"/>
        <dbReference type="ChEBI" id="CHEBI:15378"/>
        <dbReference type="ChEBI" id="CHEBI:30823"/>
        <dbReference type="ChEBI" id="CHEBI:75342"/>
        <dbReference type="ChEBI" id="CHEBI:75735"/>
    </reaction>
    <physiologicalReaction direction="left-to-right" evidence="41">
        <dbReference type="Rhea" id="RHEA:39940"/>
    </physiologicalReaction>
</comment>
<gene>
    <name evidence="45" type="ORF">PACLA_8A085570</name>
</gene>
<comment type="catalytic activity">
    <reaction evidence="24">
        <text>1-hexadecanoyl-2-(9Z)-octadecenoyl-3-octadecanoyl-sn-glycerol + H2O = 1-hexadecanoyl-2-(9Z-octadecenoyl)-sn-glycerol + octadecanoate + H(+)</text>
        <dbReference type="Rhea" id="RHEA:41111"/>
        <dbReference type="ChEBI" id="CHEBI:15377"/>
        <dbReference type="ChEBI" id="CHEBI:15378"/>
        <dbReference type="ChEBI" id="CHEBI:25629"/>
        <dbReference type="ChEBI" id="CHEBI:75466"/>
        <dbReference type="ChEBI" id="CHEBI:77623"/>
    </reaction>
    <physiologicalReaction direction="left-to-right" evidence="24">
        <dbReference type="Rhea" id="RHEA:41112"/>
    </physiologicalReaction>
</comment>
<comment type="subcellular location">
    <subcellularLocation>
        <location evidence="1">Apical cell membrane</location>
        <topology evidence="1">Single-pass type I membrane protein</topology>
    </subcellularLocation>
</comment>
<dbReference type="Pfam" id="PF00657">
    <property type="entry name" value="Lipase_GDSL"/>
    <property type="match status" value="1"/>
</dbReference>
<comment type="catalytic activity">
    <reaction evidence="36">
        <text>1-hexadecanoyl-2-(9Z-octadecenoyl)-sn-glycero-3-phosphocholine + H2O = 1-hexadecanoyl-sn-glycero-3-phosphocholine + (9Z)-octadecenoate + H(+)</text>
        <dbReference type="Rhea" id="RHEA:38779"/>
        <dbReference type="ChEBI" id="CHEBI:15377"/>
        <dbReference type="ChEBI" id="CHEBI:15378"/>
        <dbReference type="ChEBI" id="CHEBI:30823"/>
        <dbReference type="ChEBI" id="CHEBI:72998"/>
        <dbReference type="ChEBI" id="CHEBI:73001"/>
    </reaction>
    <physiologicalReaction direction="left-to-right" evidence="36">
        <dbReference type="Rhea" id="RHEA:38780"/>
    </physiologicalReaction>
</comment>
<keyword evidence="9 44" id="KW-1133">Transmembrane helix</keyword>
<comment type="catalytic activity">
    <reaction evidence="40">
        <text>1,2-dihexadecanoyl-sn-glycero-3-phosphocholine + 2 H2O = sn-glycerol 3-phosphocholine + 2 hexadecanoate + 2 H(+)</text>
        <dbReference type="Rhea" id="RHEA:40975"/>
        <dbReference type="ChEBI" id="CHEBI:7896"/>
        <dbReference type="ChEBI" id="CHEBI:15377"/>
        <dbReference type="ChEBI" id="CHEBI:15378"/>
        <dbReference type="ChEBI" id="CHEBI:16870"/>
        <dbReference type="ChEBI" id="CHEBI:72999"/>
    </reaction>
    <physiologicalReaction direction="left-to-right" evidence="40">
        <dbReference type="Rhea" id="RHEA:40976"/>
    </physiologicalReaction>
</comment>
<evidence type="ECO:0000256" key="10">
    <source>
        <dbReference type="ARBA" id="ARBA00023098"/>
    </source>
</evidence>
<keyword evidence="6" id="KW-0732">Signal</keyword>
<feature type="region of interest" description="Disordered" evidence="43">
    <location>
        <begin position="361"/>
        <end position="380"/>
    </location>
</feature>
<comment type="catalytic activity">
    <reaction evidence="35">
        <text>1-hexadecanoyl-sn-glycero-3-phosphocholine + H2O = sn-glycerol 3-phosphocholine + hexadecanoate + H(+)</text>
        <dbReference type="Rhea" id="RHEA:40435"/>
        <dbReference type="ChEBI" id="CHEBI:7896"/>
        <dbReference type="ChEBI" id="CHEBI:15377"/>
        <dbReference type="ChEBI" id="CHEBI:15378"/>
        <dbReference type="ChEBI" id="CHEBI:16870"/>
        <dbReference type="ChEBI" id="CHEBI:72998"/>
    </reaction>
    <physiologicalReaction direction="left-to-right" evidence="35">
        <dbReference type="Rhea" id="RHEA:40436"/>
    </physiologicalReaction>
</comment>
<evidence type="ECO:0000313" key="46">
    <source>
        <dbReference type="Proteomes" id="UP001152795"/>
    </source>
</evidence>
<feature type="compositionally biased region" description="Basic and acidic residues" evidence="43">
    <location>
        <begin position="366"/>
        <end position="378"/>
    </location>
</feature>
<evidence type="ECO:0000256" key="37">
    <source>
        <dbReference type="ARBA" id="ARBA00048869"/>
    </source>
</evidence>
<protein>
    <recommendedName>
        <fullName evidence="3">Phospholipase B1, membrane-associated</fullName>
    </recommendedName>
    <alternativeName>
        <fullName evidence="16">Lysophospholipase</fullName>
    </alternativeName>
    <alternativeName>
        <fullName evidence="17">Phospholipase A2</fullName>
    </alternativeName>
    <alternativeName>
        <fullName evidence="19">Phospholipase B/lipase</fullName>
    </alternativeName>
    <alternativeName>
        <fullName evidence="18">Triacylglycerol lipase</fullName>
    </alternativeName>
</protein>
<dbReference type="Proteomes" id="UP001152795">
    <property type="component" value="Unassembled WGS sequence"/>
</dbReference>
<dbReference type="FunFam" id="3.40.50.1110:FF:000005">
    <property type="entry name" value="Phospholipase B1"/>
    <property type="match status" value="1"/>
</dbReference>
<dbReference type="InterPro" id="IPR038885">
    <property type="entry name" value="PLB1"/>
</dbReference>
<comment type="catalytic activity">
    <reaction evidence="42">
        <text>2-(9Z-octadecenoyl)-glycerol + H2O = glycerol + (9Z)-octadecenoate + H(+)</text>
        <dbReference type="Rhea" id="RHEA:38491"/>
        <dbReference type="ChEBI" id="CHEBI:15377"/>
        <dbReference type="ChEBI" id="CHEBI:15378"/>
        <dbReference type="ChEBI" id="CHEBI:17754"/>
        <dbReference type="ChEBI" id="CHEBI:30823"/>
        <dbReference type="ChEBI" id="CHEBI:73990"/>
    </reaction>
    <physiologicalReaction direction="left-to-right" evidence="42">
        <dbReference type="Rhea" id="RHEA:38492"/>
    </physiologicalReaction>
</comment>
<evidence type="ECO:0000256" key="34">
    <source>
        <dbReference type="ARBA" id="ARBA00048613"/>
    </source>
</evidence>
<dbReference type="GO" id="GO:0016324">
    <property type="term" value="C:apical plasma membrane"/>
    <property type="evidence" value="ECO:0007669"/>
    <property type="project" value="UniProtKB-SubCell"/>
</dbReference>
<comment type="catalytic activity">
    <reaction evidence="32">
        <text>1,2,3-tri-(9Z-octadecenoyl)-glycerol + H2O = di-(9Z)-octadecenoylglycerol + (9Z)-octadecenoate + H(+)</text>
        <dbReference type="Rhea" id="RHEA:38575"/>
        <dbReference type="ChEBI" id="CHEBI:15377"/>
        <dbReference type="ChEBI" id="CHEBI:15378"/>
        <dbReference type="ChEBI" id="CHEBI:30823"/>
        <dbReference type="ChEBI" id="CHEBI:53753"/>
        <dbReference type="ChEBI" id="CHEBI:75945"/>
    </reaction>
    <physiologicalReaction direction="left-to-right" evidence="32">
        <dbReference type="Rhea" id="RHEA:38576"/>
    </physiologicalReaction>
</comment>
<comment type="catalytic activity">
    <reaction evidence="33">
        <text>a 1-acyl-sn-glycero-3-phosphocholine + H2O = sn-glycerol 3-phosphocholine + a fatty acid + H(+)</text>
        <dbReference type="Rhea" id="RHEA:15177"/>
        <dbReference type="ChEBI" id="CHEBI:15377"/>
        <dbReference type="ChEBI" id="CHEBI:15378"/>
        <dbReference type="ChEBI" id="CHEBI:16870"/>
        <dbReference type="ChEBI" id="CHEBI:28868"/>
        <dbReference type="ChEBI" id="CHEBI:58168"/>
        <dbReference type="EC" id="3.1.1.5"/>
    </reaction>
    <physiologicalReaction direction="left-to-right" evidence="33">
        <dbReference type="Rhea" id="RHEA:15178"/>
    </physiologicalReaction>
</comment>
<comment type="catalytic activity">
    <reaction evidence="31">
        <text>1-octadecanoyl-2-(9Z,12Z)-octadecadienoyl-sn-glycerol + H2O = 1-octadecanoyl-sn-glycerol + (9Z,12Z)-octadecadienoate + H(+)</text>
        <dbReference type="Rhea" id="RHEA:40927"/>
        <dbReference type="ChEBI" id="CHEBI:15377"/>
        <dbReference type="ChEBI" id="CHEBI:15378"/>
        <dbReference type="ChEBI" id="CHEBI:30245"/>
        <dbReference type="ChEBI" id="CHEBI:75550"/>
        <dbReference type="ChEBI" id="CHEBI:77097"/>
    </reaction>
    <physiologicalReaction direction="left-to-right" evidence="31">
        <dbReference type="Rhea" id="RHEA:40928"/>
    </physiologicalReaction>
</comment>
<comment type="caution">
    <text evidence="45">The sequence shown here is derived from an EMBL/GenBank/DDBJ whole genome shotgun (WGS) entry which is preliminary data.</text>
</comment>
<evidence type="ECO:0000256" key="28">
    <source>
        <dbReference type="ARBA" id="ARBA00048058"/>
    </source>
</evidence>
<keyword evidence="12" id="KW-0325">Glycoprotein</keyword>
<comment type="catalytic activity">
    <reaction evidence="27">
        <text>a 1-O-alkyl-2-acyl-sn-glycero-3-phosphocholine + H2O = a 1-O-alkyl-sn-glycero-3-phosphocholine + a fatty acid + H(+)</text>
        <dbReference type="Rhea" id="RHEA:36231"/>
        <dbReference type="ChEBI" id="CHEBI:15377"/>
        <dbReference type="ChEBI" id="CHEBI:15378"/>
        <dbReference type="ChEBI" id="CHEBI:28868"/>
        <dbReference type="ChEBI" id="CHEBI:30909"/>
        <dbReference type="ChEBI" id="CHEBI:36702"/>
        <dbReference type="EC" id="3.1.1.4"/>
    </reaction>
    <physiologicalReaction direction="left-to-right" evidence="27">
        <dbReference type="Rhea" id="RHEA:36232"/>
    </physiologicalReaction>
</comment>
<evidence type="ECO:0000256" key="23">
    <source>
        <dbReference type="ARBA" id="ARBA00047438"/>
    </source>
</evidence>
<comment type="catalytic activity">
    <reaction evidence="38">
        <text>1-O-hexadecyl-2-(9Z)-octadecenoyl-sn-glycero-3-phosphocholine + H2O = 1-O-hexadecyl-sn-glycero-3-phosphocholine + (9Z)-octadecenoate + H(+)</text>
        <dbReference type="Rhea" id="RHEA:40915"/>
        <dbReference type="ChEBI" id="CHEBI:15377"/>
        <dbReference type="ChEBI" id="CHEBI:15378"/>
        <dbReference type="ChEBI" id="CHEBI:30823"/>
        <dbReference type="ChEBI" id="CHEBI:34112"/>
        <dbReference type="ChEBI" id="CHEBI:64496"/>
    </reaction>
    <physiologicalReaction direction="left-to-right" evidence="38">
        <dbReference type="Rhea" id="RHEA:40916"/>
    </physiologicalReaction>
</comment>
<name>A0A7D9DVB6_PARCT</name>
<keyword evidence="4" id="KW-1003">Cell membrane</keyword>
<reference evidence="45" key="1">
    <citation type="submission" date="2020-04" db="EMBL/GenBank/DDBJ databases">
        <authorList>
            <person name="Alioto T."/>
            <person name="Alioto T."/>
            <person name="Gomez Garrido J."/>
        </authorList>
    </citation>
    <scope>NUCLEOTIDE SEQUENCE</scope>
    <source>
        <strain evidence="45">A484AB</strain>
    </source>
</reference>
<evidence type="ECO:0000256" key="33">
    <source>
        <dbReference type="ARBA" id="ARBA00048454"/>
    </source>
</evidence>
<comment type="catalytic activity">
    <reaction evidence="25">
        <text>2,3-di-(9Z)-octadecenoyl-sn-glycerol + H2O = 3-(9Z-octadecenoyl)-sn-glycerol + (9Z)-octadecenoate + H(+)</text>
        <dbReference type="Rhea" id="RHEA:42604"/>
        <dbReference type="ChEBI" id="CHEBI:15377"/>
        <dbReference type="ChEBI" id="CHEBI:15378"/>
        <dbReference type="ChEBI" id="CHEBI:30823"/>
        <dbReference type="ChEBI" id="CHEBI:75824"/>
        <dbReference type="ChEBI" id="CHEBI:75938"/>
    </reaction>
    <physiologicalReaction direction="left-to-right" evidence="25">
        <dbReference type="Rhea" id="RHEA:42605"/>
    </physiologicalReaction>
</comment>
<evidence type="ECO:0000256" key="32">
    <source>
        <dbReference type="ARBA" id="ARBA00048386"/>
    </source>
</evidence>
<evidence type="ECO:0000256" key="24">
    <source>
        <dbReference type="ARBA" id="ARBA00047459"/>
    </source>
</evidence>
<dbReference type="GO" id="GO:0004622">
    <property type="term" value="F:phosphatidylcholine lysophospholipase activity"/>
    <property type="evidence" value="ECO:0007669"/>
    <property type="project" value="UniProtKB-EC"/>
</dbReference>
<dbReference type="Gene3D" id="3.40.50.1110">
    <property type="entry name" value="SGNH hydrolase"/>
    <property type="match status" value="1"/>
</dbReference>
<sequence length="430" mass="48699">MMKDLPAPVTLEHVMSSTFIKKHFMDSNLNNTSYHPIIEKPDFHCEVKNSGLQANSVHQVTAADISVVASLGDSIMIGLGARGTTMVDFFTEYRGISWSNGGDADLQDILTLPNILKKFNPKLKGYSTNIARHYEKNSGLNFATVSATSRHLEEQVHQLITKVKQDKTIDFKEDWKLVNIMSGTRDLCRLCGDMDEVTPDDYIRSLVKTLDTLQTKMPRTFVNLILPINVSSLYALNNRGRCMMGNWSICPCLGNEFMRKKISNFYEGYKSLVYELIGSGVYDRDEDFTVVLQPVFEDLLFDVPKDRDLFSLDCLHFSAKGNALAATALWNNMFEPVHKKLSRWHKPLTIKCPIENSPYLSTRTNSKTEAKSKRDQDSKSGMSPAVIVTVTLAIIFALSLITAFVYLKHRLRTPITKLKFSNKPWLKYSI</sequence>
<comment type="catalytic activity">
    <reaction evidence="37">
        <text>1,3-dihexadecanoyl-2-(9Z-octadecenoyl)glycerol + H2O = 1,3-dihexadecanoylglycerol + (9Z)-octadecenoate + H(+)</text>
        <dbReference type="Rhea" id="RHEA:40983"/>
        <dbReference type="ChEBI" id="CHEBI:15377"/>
        <dbReference type="ChEBI" id="CHEBI:15378"/>
        <dbReference type="ChEBI" id="CHEBI:30823"/>
        <dbReference type="ChEBI" id="CHEBI:75688"/>
        <dbReference type="ChEBI" id="CHEBI:77619"/>
    </reaction>
    <physiologicalReaction direction="left-to-right" evidence="37">
        <dbReference type="Rhea" id="RHEA:40984"/>
    </physiologicalReaction>
</comment>
<dbReference type="GO" id="GO:0004623">
    <property type="term" value="F:phospholipase A2 activity"/>
    <property type="evidence" value="ECO:0007669"/>
    <property type="project" value="UniProtKB-EC"/>
</dbReference>
<evidence type="ECO:0000256" key="22">
    <source>
        <dbReference type="ARBA" id="ARBA00047363"/>
    </source>
</evidence>
<dbReference type="InterPro" id="IPR036514">
    <property type="entry name" value="SGNH_hydro_sf"/>
</dbReference>
<dbReference type="InterPro" id="IPR001087">
    <property type="entry name" value="GDSL"/>
</dbReference>
<evidence type="ECO:0000256" key="26">
    <source>
        <dbReference type="ARBA" id="ARBA00048015"/>
    </source>
</evidence>
<keyword evidence="46" id="KW-1185">Reference proteome</keyword>
<evidence type="ECO:0000256" key="44">
    <source>
        <dbReference type="SAM" id="Phobius"/>
    </source>
</evidence>
<evidence type="ECO:0000256" key="14">
    <source>
        <dbReference type="ARBA" id="ARBA00023408"/>
    </source>
</evidence>
<dbReference type="InterPro" id="IPR035547">
    <property type="entry name" value="Phospholipase_B"/>
</dbReference>
<evidence type="ECO:0000256" key="27">
    <source>
        <dbReference type="ARBA" id="ARBA00048049"/>
    </source>
</evidence>
<evidence type="ECO:0000256" key="15">
    <source>
        <dbReference type="ARBA" id="ARBA00023422"/>
    </source>
</evidence>
<evidence type="ECO:0000256" key="3">
    <source>
        <dbReference type="ARBA" id="ARBA00015133"/>
    </source>
</evidence>
<dbReference type="PANTHER" id="PTHR21325:SF31">
    <property type="entry name" value="GH22081P-RELATED"/>
    <property type="match status" value="1"/>
</dbReference>
<comment type="catalytic activity">
    <reaction evidence="26">
        <text>1-hexadecanoyl-2-(9Z-octadecenoyl)-sn-glycero-3-phospho-(1'-sn-glycerol) + H2O = 1-hexadecanoyl-sn-glycero-3-phospho-(1'-sn-glycerol) + (9Z)-octadecenoate + H(+)</text>
        <dbReference type="Rhea" id="RHEA:40919"/>
        <dbReference type="ChEBI" id="CHEBI:15377"/>
        <dbReference type="ChEBI" id="CHEBI:15378"/>
        <dbReference type="ChEBI" id="CHEBI:30823"/>
        <dbReference type="ChEBI" id="CHEBI:72841"/>
        <dbReference type="ChEBI" id="CHEBI:75158"/>
    </reaction>
    <physiologicalReaction direction="left-to-right" evidence="26">
        <dbReference type="Rhea" id="RHEA:40920"/>
    </physiologicalReaction>
</comment>
<evidence type="ECO:0000256" key="2">
    <source>
        <dbReference type="ARBA" id="ARBA00009979"/>
    </source>
</evidence>
<comment type="catalytic activity">
    <reaction evidence="28">
        <text>1,2-di-(9Z-octadecenoyl)-sn-glycero-3-phosphocholine + H2O = 1-(9Z-octadecenoyl)-sn-glycero-3-phosphocholine + (9Z)-octadecenoate + H(+)</text>
        <dbReference type="Rhea" id="RHEA:40923"/>
        <dbReference type="ChEBI" id="CHEBI:15377"/>
        <dbReference type="ChEBI" id="CHEBI:15378"/>
        <dbReference type="ChEBI" id="CHEBI:28610"/>
        <dbReference type="ChEBI" id="CHEBI:30823"/>
        <dbReference type="ChEBI" id="CHEBI:74669"/>
    </reaction>
    <physiologicalReaction direction="left-to-right" evidence="28">
        <dbReference type="Rhea" id="RHEA:40924"/>
    </physiologicalReaction>
</comment>
<evidence type="ECO:0000256" key="36">
    <source>
        <dbReference type="ARBA" id="ARBA00048699"/>
    </source>
</evidence>
<comment type="catalytic activity">
    <reaction evidence="13">
        <text>a triacylglycerol + H2O = a diacylglycerol + a fatty acid + H(+)</text>
        <dbReference type="Rhea" id="RHEA:12044"/>
        <dbReference type="ChEBI" id="CHEBI:15377"/>
        <dbReference type="ChEBI" id="CHEBI:15378"/>
        <dbReference type="ChEBI" id="CHEBI:17855"/>
        <dbReference type="ChEBI" id="CHEBI:18035"/>
        <dbReference type="ChEBI" id="CHEBI:28868"/>
        <dbReference type="EC" id="3.1.1.3"/>
    </reaction>
    <physiologicalReaction direction="left-to-right" evidence="13">
        <dbReference type="Rhea" id="RHEA:12045"/>
    </physiologicalReaction>
</comment>
<evidence type="ECO:0000256" key="35">
    <source>
        <dbReference type="ARBA" id="ARBA00048656"/>
    </source>
</evidence>
<proteinExistence type="inferred from homology"/>
<evidence type="ECO:0000256" key="30">
    <source>
        <dbReference type="ARBA" id="ARBA00048362"/>
    </source>
</evidence>
<evidence type="ECO:0000256" key="4">
    <source>
        <dbReference type="ARBA" id="ARBA00022475"/>
    </source>
</evidence>
<evidence type="ECO:0000256" key="9">
    <source>
        <dbReference type="ARBA" id="ARBA00022989"/>
    </source>
</evidence>
<evidence type="ECO:0000256" key="8">
    <source>
        <dbReference type="ARBA" id="ARBA00022801"/>
    </source>
</evidence>
<comment type="catalytic activity">
    <reaction evidence="23">
        <text>1-(9Z-octadecenoyl)-glycerol + H2O = glycerol + (9Z)-octadecenoate + H(+)</text>
        <dbReference type="Rhea" id="RHEA:38487"/>
        <dbReference type="ChEBI" id="CHEBI:15377"/>
        <dbReference type="ChEBI" id="CHEBI:15378"/>
        <dbReference type="ChEBI" id="CHEBI:17754"/>
        <dbReference type="ChEBI" id="CHEBI:30823"/>
        <dbReference type="ChEBI" id="CHEBI:75342"/>
    </reaction>
    <physiologicalReaction direction="left-to-right" evidence="23">
        <dbReference type="Rhea" id="RHEA:38488"/>
    </physiologicalReaction>
</comment>
<comment type="similarity">
    <text evidence="2">Belongs to the 'GDSL' lipolytic enzyme family. Phospholipase B1 subfamily.</text>
</comment>
<keyword evidence="7" id="KW-0677">Repeat</keyword>
<dbReference type="AlphaFoldDB" id="A0A7D9DVB6"/>
<comment type="catalytic activity">
    <reaction evidence="39">
        <text>1-hexadecanoyl-2-(9Z)-octadecenoyl-3-octadecanoyl-sn-glycerol + H2O = 1-hexadecanoyl-3-octadecanoyl-sn-glycerol + (9Z)-octadecenoate + H(+)</text>
        <dbReference type="Rhea" id="RHEA:41103"/>
        <dbReference type="ChEBI" id="CHEBI:15377"/>
        <dbReference type="ChEBI" id="CHEBI:15378"/>
        <dbReference type="ChEBI" id="CHEBI:30823"/>
        <dbReference type="ChEBI" id="CHEBI:77623"/>
        <dbReference type="ChEBI" id="CHEBI:77624"/>
    </reaction>
    <physiologicalReaction direction="left-to-right" evidence="39">
        <dbReference type="Rhea" id="RHEA:41104"/>
    </physiologicalReaction>
</comment>
<evidence type="ECO:0000256" key="20">
    <source>
        <dbReference type="ARBA" id="ARBA00045916"/>
    </source>
</evidence>
<dbReference type="CDD" id="cd01824">
    <property type="entry name" value="Phospholipase_B_like"/>
    <property type="match status" value="1"/>
</dbReference>
<evidence type="ECO:0000256" key="6">
    <source>
        <dbReference type="ARBA" id="ARBA00022729"/>
    </source>
</evidence>
<comment type="catalytic activity">
    <reaction evidence="15">
        <text>a 1,2-diacyl-sn-glycero-3-phosphocholine + H2O = a 1-acyl-sn-glycero-3-phosphocholine + a fatty acid + H(+)</text>
        <dbReference type="Rhea" id="RHEA:15801"/>
        <dbReference type="ChEBI" id="CHEBI:15377"/>
        <dbReference type="ChEBI" id="CHEBI:15378"/>
        <dbReference type="ChEBI" id="CHEBI:28868"/>
        <dbReference type="ChEBI" id="CHEBI:57643"/>
        <dbReference type="ChEBI" id="CHEBI:58168"/>
        <dbReference type="EC" id="3.1.1.4"/>
    </reaction>
    <physiologicalReaction direction="left-to-right" evidence="15">
        <dbReference type="Rhea" id="RHEA:15802"/>
    </physiologicalReaction>
</comment>
<evidence type="ECO:0000256" key="13">
    <source>
        <dbReference type="ARBA" id="ARBA00023369"/>
    </source>
</evidence>
<evidence type="ECO:0000256" key="38">
    <source>
        <dbReference type="ARBA" id="ARBA00048872"/>
    </source>
</evidence>
<evidence type="ECO:0000256" key="5">
    <source>
        <dbReference type="ARBA" id="ARBA00022692"/>
    </source>
</evidence>
<keyword evidence="5 44" id="KW-0812">Transmembrane</keyword>
<evidence type="ECO:0000256" key="42">
    <source>
        <dbReference type="ARBA" id="ARBA00049461"/>
    </source>
</evidence>
<evidence type="ECO:0000256" key="17">
    <source>
        <dbReference type="ARBA" id="ARBA00031182"/>
    </source>
</evidence>
<comment type="catalytic activity">
    <reaction evidence="30">
        <text>1-hexadecanoyl-2-(9Z,12Z-octadecadienoyl)-sn-glycero-3-phosphocholine + H2O = 2-(9Z,12Z-octadecadienoyl)-sn-glycero-3-phosphocholine + hexadecanoate + H(+)</text>
        <dbReference type="Rhea" id="RHEA:40971"/>
        <dbReference type="ChEBI" id="CHEBI:7896"/>
        <dbReference type="ChEBI" id="CHEBI:15377"/>
        <dbReference type="ChEBI" id="CHEBI:15378"/>
        <dbReference type="ChEBI" id="CHEBI:73002"/>
        <dbReference type="ChEBI" id="CHEBI:76084"/>
    </reaction>
    <physiologicalReaction direction="left-to-right" evidence="30">
        <dbReference type="Rhea" id="RHEA:40972"/>
    </physiologicalReaction>
</comment>
<evidence type="ECO:0000256" key="29">
    <source>
        <dbReference type="ARBA" id="ARBA00048227"/>
    </source>
</evidence>
<evidence type="ECO:0000256" key="41">
    <source>
        <dbReference type="ARBA" id="ARBA00049372"/>
    </source>
</evidence>
<dbReference type="GO" id="GO:0006644">
    <property type="term" value="P:phospholipid metabolic process"/>
    <property type="evidence" value="ECO:0007669"/>
    <property type="project" value="TreeGrafter"/>
</dbReference>
<dbReference type="EMBL" id="CACRXK020002374">
    <property type="protein sequence ID" value="CAB3994018.1"/>
    <property type="molecule type" value="Genomic_DNA"/>
</dbReference>
<accession>A0A7D9DVB6</accession>
<evidence type="ECO:0000256" key="40">
    <source>
        <dbReference type="ARBA" id="ARBA00049363"/>
    </source>
</evidence>
<evidence type="ECO:0000256" key="19">
    <source>
        <dbReference type="ARBA" id="ARBA00033022"/>
    </source>
</evidence>
<comment type="catalytic activity">
    <reaction evidence="34">
        <text>1-hexadecanoyl-2-(9Z-octadecenoyl)-sn-glycero-3-phosphoethanolamine + H2O = 1-hexadecanoyl-sn-glycero-3-phosphoethanolamine + (9Z)-octadecenoate + H(+)</text>
        <dbReference type="Rhea" id="RHEA:40911"/>
        <dbReference type="ChEBI" id="CHEBI:15377"/>
        <dbReference type="ChEBI" id="CHEBI:15378"/>
        <dbReference type="ChEBI" id="CHEBI:30823"/>
        <dbReference type="ChEBI" id="CHEBI:73004"/>
        <dbReference type="ChEBI" id="CHEBI:73007"/>
    </reaction>
    <physiologicalReaction direction="left-to-right" evidence="34">
        <dbReference type="Rhea" id="RHEA:40912"/>
    </physiologicalReaction>
</comment>
<keyword evidence="10" id="KW-0443">Lipid metabolism</keyword>
<dbReference type="PANTHER" id="PTHR21325">
    <property type="entry name" value="PHOSPHOLIPASE B, PLB1"/>
    <property type="match status" value="1"/>
</dbReference>
<evidence type="ECO:0000256" key="31">
    <source>
        <dbReference type="ARBA" id="ARBA00048374"/>
    </source>
</evidence>
<comment type="catalytic activity">
    <reaction evidence="14">
        <text>1-hexadecanoyl-2-(9Z,12Z-octadecadienoyl)-sn-glycero-3-phosphocholine + H2O = (9Z,12Z)-octadecadienoate + 1-hexadecanoyl-sn-glycero-3-phosphocholine + H(+)</text>
        <dbReference type="Rhea" id="RHEA:40811"/>
        <dbReference type="ChEBI" id="CHEBI:15377"/>
        <dbReference type="ChEBI" id="CHEBI:15378"/>
        <dbReference type="ChEBI" id="CHEBI:30245"/>
        <dbReference type="ChEBI" id="CHEBI:72998"/>
        <dbReference type="ChEBI" id="CHEBI:73002"/>
    </reaction>
    <physiologicalReaction direction="left-to-right" evidence="14">
        <dbReference type="Rhea" id="RHEA:40812"/>
    </physiologicalReaction>
</comment>
<evidence type="ECO:0000256" key="1">
    <source>
        <dbReference type="ARBA" id="ARBA00004247"/>
    </source>
</evidence>
<evidence type="ECO:0000313" key="45">
    <source>
        <dbReference type="EMBL" id="CAB3994018.1"/>
    </source>
</evidence>
<evidence type="ECO:0000256" key="21">
    <source>
        <dbReference type="ARBA" id="ARBA00047324"/>
    </source>
</evidence>
<keyword evidence="8" id="KW-0378">Hydrolase</keyword>
<evidence type="ECO:0000256" key="12">
    <source>
        <dbReference type="ARBA" id="ARBA00023180"/>
    </source>
</evidence>
<evidence type="ECO:0000256" key="18">
    <source>
        <dbReference type="ARBA" id="ARBA00031485"/>
    </source>
</evidence>
<comment type="catalytic activity">
    <reaction evidence="29">
        <text>1,2-dihexadecanoyl-sn-glycero-3-phosphocholine + H2O = 1-hexadecanoyl-sn-glycero-3-phosphocholine + hexadecanoate + H(+)</text>
        <dbReference type="Rhea" id="RHEA:41223"/>
        <dbReference type="ChEBI" id="CHEBI:7896"/>
        <dbReference type="ChEBI" id="CHEBI:15377"/>
        <dbReference type="ChEBI" id="CHEBI:15378"/>
        <dbReference type="ChEBI" id="CHEBI:72998"/>
        <dbReference type="ChEBI" id="CHEBI:72999"/>
    </reaction>
    <physiologicalReaction direction="left-to-right" evidence="29">
        <dbReference type="Rhea" id="RHEA:41224"/>
    </physiologicalReaction>
</comment>
<keyword evidence="11 44" id="KW-0472">Membrane</keyword>
<evidence type="ECO:0000256" key="16">
    <source>
        <dbReference type="ARBA" id="ARBA00029723"/>
    </source>
</evidence>
<organism evidence="45 46">
    <name type="scientific">Paramuricea clavata</name>
    <name type="common">Red gorgonian</name>
    <name type="synonym">Violescent sea-whip</name>
    <dbReference type="NCBI Taxonomy" id="317549"/>
    <lineage>
        <taxon>Eukaryota</taxon>
        <taxon>Metazoa</taxon>
        <taxon>Cnidaria</taxon>
        <taxon>Anthozoa</taxon>
        <taxon>Octocorallia</taxon>
        <taxon>Malacalcyonacea</taxon>
        <taxon>Plexauridae</taxon>
        <taxon>Paramuricea</taxon>
    </lineage>
</organism>
<evidence type="ECO:0000256" key="11">
    <source>
        <dbReference type="ARBA" id="ARBA00023136"/>
    </source>
</evidence>
<comment type="function">
    <text evidence="20">Calcium-independent membrane-associated phospholipase that catalyzes complete diacylation of phospholipids by hydrolyzing both sn-1 and sn-2 fatty acyl chains attached to the glycerol backbone (phospholipase B activity). Has dual phospholipase and lysophospholipase activities toward diacylphospholipids. Preferentially cleaves sn-2 ester bonds over sn-1 bonds. Acts as a lipase toward glycerolipid substrates. Hydrolyzes fatty acyl chains of diacylglycerols with preference for the sn-2 position and of triacylglycerols with not positional selectivity. May also hydrolyze long chain retinyl esters such as retinyl palmitate. May contribute to digestion of dietary phospholipids, glycerolipids and retinoids, facilitating lipid absorption at the brush border.</text>
</comment>
<evidence type="ECO:0000256" key="7">
    <source>
        <dbReference type="ARBA" id="ARBA00022737"/>
    </source>
</evidence>
<dbReference type="GO" id="GO:0004806">
    <property type="term" value="F:triacylglycerol lipase activity"/>
    <property type="evidence" value="ECO:0007669"/>
    <property type="project" value="UniProtKB-EC"/>
</dbReference>
<evidence type="ECO:0000256" key="25">
    <source>
        <dbReference type="ARBA" id="ARBA00048011"/>
    </source>
</evidence>
<dbReference type="SUPFAM" id="SSF52266">
    <property type="entry name" value="SGNH hydrolase"/>
    <property type="match status" value="1"/>
</dbReference>
<comment type="catalytic activity">
    <reaction evidence="22">
        <text>1,3-dihexadecanoyl-2-(9Z-octadecenoyl)glycerol + H2O = 1-hexadecanoyl-2-(9Z-octadecenoyl)-glycerol + hexadecanoate + H(+)</text>
        <dbReference type="Rhea" id="RHEA:40979"/>
        <dbReference type="ChEBI" id="CHEBI:7896"/>
        <dbReference type="ChEBI" id="CHEBI:15377"/>
        <dbReference type="ChEBI" id="CHEBI:15378"/>
        <dbReference type="ChEBI" id="CHEBI:75585"/>
        <dbReference type="ChEBI" id="CHEBI:75688"/>
    </reaction>
    <physiologicalReaction direction="left-to-right" evidence="22">
        <dbReference type="Rhea" id="RHEA:40980"/>
    </physiologicalReaction>
</comment>
<comment type="catalytic activity">
    <reaction evidence="21">
        <text>1-hexadecanoyl-2-(9Z)-octadecenoyl-3-octadecanoyl-sn-glycerol + H2O = 2-(9Z-octadecenoyl)-3-octadecanoyl-sn-glycerol + hexadecanoate + H(+)</text>
        <dbReference type="Rhea" id="RHEA:41107"/>
        <dbReference type="ChEBI" id="CHEBI:7896"/>
        <dbReference type="ChEBI" id="CHEBI:15377"/>
        <dbReference type="ChEBI" id="CHEBI:15378"/>
        <dbReference type="ChEBI" id="CHEBI:75558"/>
        <dbReference type="ChEBI" id="CHEBI:77623"/>
    </reaction>
    <physiologicalReaction direction="left-to-right" evidence="21">
        <dbReference type="Rhea" id="RHEA:41108"/>
    </physiologicalReaction>
</comment>
<dbReference type="OrthoDB" id="5962577at2759"/>
<evidence type="ECO:0000256" key="39">
    <source>
        <dbReference type="ARBA" id="ARBA00048939"/>
    </source>
</evidence>
<evidence type="ECO:0000256" key="43">
    <source>
        <dbReference type="SAM" id="MobiDB-lite"/>
    </source>
</evidence>
<feature type="transmembrane region" description="Helical" evidence="44">
    <location>
        <begin position="385"/>
        <end position="407"/>
    </location>
</feature>